<dbReference type="OrthoDB" id="8478129at2"/>
<proteinExistence type="predicted"/>
<reference evidence="1 2" key="1">
    <citation type="submission" date="2019-09" db="EMBL/GenBank/DDBJ databases">
        <title>Genome Sequences of Streptomyces kaniharaensis ATCC 21070.</title>
        <authorList>
            <person name="Zhu W."/>
            <person name="De Crecy-Lagard V."/>
            <person name="Richards N.G."/>
        </authorList>
    </citation>
    <scope>NUCLEOTIDE SEQUENCE [LARGE SCALE GENOMIC DNA]</scope>
    <source>
        <strain evidence="1 2">SF-557</strain>
    </source>
</reference>
<evidence type="ECO:0000313" key="1">
    <source>
        <dbReference type="EMBL" id="MQS16710.1"/>
    </source>
</evidence>
<organism evidence="1 2">
    <name type="scientific">Streptomyces kaniharaensis</name>
    <dbReference type="NCBI Taxonomy" id="212423"/>
    <lineage>
        <taxon>Bacteria</taxon>
        <taxon>Bacillati</taxon>
        <taxon>Actinomycetota</taxon>
        <taxon>Actinomycetes</taxon>
        <taxon>Kitasatosporales</taxon>
        <taxon>Streptomycetaceae</taxon>
        <taxon>Streptomyces</taxon>
    </lineage>
</organism>
<accession>A0A6N7KYU1</accession>
<comment type="caution">
    <text evidence="1">The sequence shown here is derived from an EMBL/GenBank/DDBJ whole genome shotgun (WGS) entry which is preliminary data.</text>
</comment>
<gene>
    <name evidence="1" type="ORF">F7Q99_32110</name>
</gene>
<dbReference type="RefSeq" id="WP_153468141.1">
    <property type="nucleotide sequence ID" value="NZ_WBOF01000003.1"/>
</dbReference>
<sequence>MHTSGGIANRKRPEVALAQAGIVADVFAINREQLPPGYAEKAHQELPRLGLGTALADAIVDQVKGDRRKRVLGSAVGDVVREKASSVPVSTWDERIAAGWGE</sequence>
<evidence type="ECO:0000313" key="2">
    <source>
        <dbReference type="Proteomes" id="UP000450000"/>
    </source>
</evidence>
<keyword evidence="2" id="KW-1185">Reference proteome</keyword>
<dbReference type="AlphaFoldDB" id="A0A6N7KYU1"/>
<protein>
    <submittedName>
        <fullName evidence="1">Uncharacterized protein</fullName>
    </submittedName>
</protein>
<name>A0A6N7KYU1_9ACTN</name>
<dbReference type="EMBL" id="WBOF01000003">
    <property type="protein sequence ID" value="MQS16710.1"/>
    <property type="molecule type" value="Genomic_DNA"/>
</dbReference>
<dbReference type="Proteomes" id="UP000450000">
    <property type="component" value="Unassembled WGS sequence"/>
</dbReference>